<feature type="compositionally biased region" description="Low complexity" evidence="11">
    <location>
        <begin position="1870"/>
        <end position="1896"/>
    </location>
</feature>
<feature type="region of interest" description="Disordered" evidence="11">
    <location>
        <begin position="1"/>
        <end position="121"/>
    </location>
</feature>
<dbReference type="CDD" id="cd09233">
    <property type="entry name" value="ACE1-Sec16-like"/>
    <property type="match status" value="1"/>
</dbReference>
<dbReference type="GO" id="GO:0005789">
    <property type="term" value="C:endoplasmic reticulum membrane"/>
    <property type="evidence" value="ECO:0007669"/>
    <property type="project" value="UniProtKB-SubCell"/>
</dbReference>
<feature type="compositionally biased region" description="Low complexity" evidence="11">
    <location>
        <begin position="703"/>
        <end position="716"/>
    </location>
</feature>
<feature type="compositionally biased region" description="Low complexity" evidence="11">
    <location>
        <begin position="1739"/>
        <end position="1775"/>
    </location>
</feature>
<sequence length="1997" mass="210551">MEPAEDDSPAFPDFGSAFPSPIPTAPPTSETPLSLPQSTPIKPIPSAFPSRPSAAEEDDDFFDRYPGATPDKLRRPIAASPDFRRSSISVTETVDVSSRAVGEGERSLQGETRTLVEGETGRRGSIMVVESVDVSSRGTWEEERGIVPGTRTSVEPSGEHEYDVNAGGPGDQEWEADEETAMFAPDESAEAKAAHLEEAMRATLEVQAVITSGEDMADEQARALTSDAEVHPPEEHYEHQGEITELEEALDESTEAPLMDDEEPAPTIESRTATMQEPEEELLEDNSDEENVVSRPPPQPLQPAHAMAERSFTTNFTDLPRANHELKRTSEPRQAPIAEEWPAAGDDKTFGDLLDTEEVQVHEAPSNAQATYGDQWPEEEADHDFFDDAPPQLPEQPWSSEADDDTFGQILGNEPKSQSNGISSHDDVPAEDDLSAAWAAAMDDDEILNEAEIDPKAFFGDDDELLDDEPFLMDLAQDEPLRAIPEQARLSRPSYAPANSQNPMQQISYGAPTTPFLDQTSARSGGTPSTGLFDVYNHAAPVQPQQRPPISTAQSFADKSKGGYQSPYDLPMDVVKPRRRPQQNPQSQSRELPKPPPRTSSFHGAPPVLSPPNSSHGVPGAASPMAARTTPKTDAGFFAELPMASKPRTRPSGAYTPQLSNTPAPPMPNGQHFPSRGGPVQPPQAQTAFGQQPSRPAAPPTPQQQQPQMLGGLRQPGRNPLFPDQPSAYAPQFNETPPTPASGSSYYAPSHMPLAAPAPPTNRFSPAPPPNAAPPAAASRYSPAPAAQPQQQHHQPPTKPVQRQPSAPAVPPPAVNRAHSFVPRTSSPLAQHGRPSQAQYEQPDAYRSMPFSPSSPPTTNGLHLSPQRRESGNTKHTPPSTSAGPQESPYSAPPQRPRTQSPGTVMKTARIGFTPLERPGSTGPPSSMYGSSAPHSTAIKAPVHRRQFSREMSFAVPQDERAQDPLERWKGHAIFKWGPSGAVVTSFPKHMPFYGHGAPTIKCTSGDVKLQDVKDVLPLSDRDVRFPGPLQARSKGKKKELLAWMSGKIEDLERETEGAMLDFRLPPDAKKRVEEKLVLWKLTRIYLEHDGVLEGTPKLEGEVRRILLPNLAQLGQVAELQSPTSATIQPDPIDPQTLAQLRQALFEGQRERAVWLAEEKKLWGHAMLIASTMGPDVWKQIVGSFVRSQVKSVGSDARSLAALYQVFAGSAEDVVDELVPPSARAGFRMISKTEGVAAGNPLDGLDQWRETLALVTSNRTPGDAQSLVSLGKLLAGYDRVEAAHACFLFARSLAKHSGADDPETHFVLLGGNASTGGANLDAITLTEIYEYASSLSLPSSAAHYIPHLQAYKLLHGQQLAAYGLKAQAEAYCAHIDGAIRATTRPSGYYHQALAQELINFNAFLSQTPHTGSSGKFFSKPAMDKVSSGVGSWLSKFVAGDEGEGGASGLSSPGQVGTPGEGGPFGGVNGGSGAISRSASGEELYNPMLGNLASPPLSLGTPFQHHAATGAAGKYVPGAQVTTTSGSRYAPSVPSQFAPSRSSMDSDRSADPPQQFGASLGLPSAEPIRPASARYASYAPASVQSEQQSPQLLGVPGRPAQPERALSDYSVPYASGGSGVESRRGSAFSGISTGSYEPKPLLADQDGFGSYTPPVQSILPSESPELEVATENPWTQPEDPEGGAGYAPPEAGGGGYEPPAYVPYQPDPDSDDDAAASTKAKPKKRSMLDDEGDDDIISRAAALKSSKPLPPSTSSTSSKSAADAAADAAFRAAAEADAARDARPAAGSKGWLGGWFGGKNKGELGAGGAAAPAGPIRAKLGEENSFYFDKELGKWVNKKAGPEAAAAAAVGTPPPPKGMGSRGSSGAVGIAMGPPSSRAASGASLPPLSSSFSSAAAGMGGPGSRPPTSSGLSSTSAAAMLMGTSPALSSGPPSRTGTPAGAAGRVVSEGSRPGSGMSGNGTQAGTLEELLGPAGAKKGGTVKGKKRGGRYVDVMAGK</sequence>
<evidence type="ECO:0000259" key="13">
    <source>
        <dbReference type="Pfam" id="PF12932"/>
    </source>
</evidence>
<evidence type="ECO:0000256" key="7">
    <source>
        <dbReference type="ARBA" id="ARBA00023006"/>
    </source>
</evidence>
<feature type="compositionally biased region" description="Polar residues" evidence="11">
    <location>
        <begin position="1523"/>
        <end position="1536"/>
    </location>
</feature>
<dbReference type="InterPro" id="IPR024340">
    <property type="entry name" value="Sec16_CCD"/>
</dbReference>
<evidence type="ECO:0000259" key="12">
    <source>
        <dbReference type="Pfam" id="PF12931"/>
    </source>
</evidence>
<dbReference type="Proteomes" id="UP000192596">
    <property type="component" value="Unassembled WGS sequence"/>
</dbReference>
<proteinExistence type="inferred from homology"/>
<feature type="region of interest" description="Disordered" evidence="11">
    <location>
        <begin position="149"/>
        <end position="173"/>
    </location>
</feature>
<keyword evidence="3 10" id="KW-0813">Transport</keyword>
<feature type="region of interest" description="Disordered" evidence="11">
    <location>
        <begin position="1443"/>
        <end position="1473"/>
    </location>
</feature>
<dbReference type="PANTHER" id="PTHR13402">
    <property type="entry name" value="RGPR-RELATED"/>
    <property type="match status" value="1"/>
</dbReference>
<dbReference type="Pfam" id="PF12931">
    <property type="entry name" value="TPR_Sec16"/>
    <property type="match status" value="1"/>
</dbReference>
<dbReference type="STRING" id="1507870.A0A1V8SKA0"/>
<dbReference type="GO" id="GO:0070973">
    <property type="term" value="P:protein localization to endoplasmic reticulum exit site"/>
    <property type="evidence" value="ECO:0007669"/>
    <property type="project" value="TreeGrafter"/>
</dbReference>
<dbReference type="Gene3D" id="1.25.40.1030">
    <property type="match status" value="1"/>
</dbReference>
<feature type="domain" description="Sec16 central conserved" evidence="13">
    <location>
        <begin position="972"/>
        <end position="1091"/>
    </location>
</feature>
<dbReference type="GO" id="GO:0016192">
    <property type="term" value="P:vesicle-mediated transport"/>
    <property type="evidence" value="ECO:0007669"/>
    <property type="project" value="UniProtKB-KW"/>
</dbReference>
<name>A0A1V8SKA0_9PEZI</name>
<reference evidence="15" key="1">
    <citation type="submission" date="2017-03" db="EMBL/GenBank/DDBJ databases">
        <title>Genomes of endolithic fungi from Antarctica.</title>
        <authorList>
            <person name="Coleine C."/>
            <person name="Masonjones S."/>
            <person name="Stajich J.E."/>
        </authorList>
    </citation>
    <scope>NUCLEOTIDE SEQUENCE [LARGE SCALE GENOMIC DNA]</scope>
    <source>
        <strain evidence="15">CCFEE 5527</strain>
    </source>
</reference>
<comment type="caution">
    <text evidence="14">The sequence shown here is derived from an EMBL/GenBank/DDBJ whole genome shotgun (WGS) entry which is preliminary data.</text>
</comment>
<feature type="compositionally biased region" description="Low complexity" evidence="11">
    <location>
        <begin position="1905"/>
        <end position="1924"/>
    </location>
</feature>
<evidence type="ECO:0000313" key="15">
    <source>
        <dbReference type="Proteomes" id="UP000192596"/>
    </source>
</evidence>
<feature type="region of interest" description="Disordered" evidence="11">
    <location>
        <begin position="483"/>
        <end position="935"/>
    </location>
</feature>
<dbReference type="GO" id="GO:0070971">
    <property type="term" value="C:endoplasmic reticulum exit site"/>
    <property type="evidence" value="ECO:0007669"/>
    <property type="project" value="TreeGrafter"/>
</dbReference>
<feature type="region of interest" description="Disordered" evidence="11">
    <location>
        <begin position="219"/>
        <end position="306"/>
    </location>
</feature>
<dbReference type="InParanoid" id="A0A1V8SKA0"/>
<feature type="compositionally biased region" description="Low complexity" evidence="11">
    <location>
        <begin position="774"/>
        <end position="807"/>
    </location>
</feature>
<evidence type="ECO:0000256" key="11">
    <source>
        <dbReference type="SAM" id="MobiDB-lite"/>
    </source>
</evidence>
<evidence type="ECO:0000313" key="14">
    <source>
        <dbReference type="EMBL" id="OQN99594.1"/>
    </source>
</evidence>
<feature type="compositionally biased region" description="Polar residues" evidence="11">
    <location>
        <begin position="86"/>
        <end position="96"/>
    </location>
</feature>
<keyword evidence="8 10" id="KW-0472">Membrane</keyword>
<keyword evidence="5 10" id="KW-0931">ER-Golgi transport</keyword>
<evidence type="ECO:0000256" key="6">
    <source>
        <dbReference type="ARBA" id="ARBA00022927"/>
    </source>
</evidence>
<dbReference type="PANTHER" id="PTHR13402:SF6">
    <property type="entry name" value="SECRETORY 16, ISOFORM I"/>
    <property type="match status" value="1"/>
</dbReference>
<dbReference type="FunFam" id="1.25.40.1030:FF:000008">
    <property type="entry name" value="Protein transport protein sec16"/>
    <property type="match status" value="1"/>
</dbReference>
<keyword evidence="15" id="KW-1185">Reference proteome</keyword>
<accession>A0A1V8SKA0</accession>
<feature type="compositionally biased region" description="Acidic residues" evidence="11">
    <location>
        <begin position="277"/>
        <end position="291"/>
    </location>
</feature>
<feature type="compositionally biased region" description="Basic and acidic residues" evidence="11">
    <location>
        <begin position="228"/>
        <end position="242"/>
    </location>
</feature>
<dbReference type="GO" id="GO:0006914">
    <property type="term" value="P:autophagy"/>
    <property type="evidence" value="ECO:0007669"/>
    <property type="project" value="UniProtKB-KW"/>
</dbReference>
<organism evidence="14 15">
    <name type="scientific">Cryoendolithus antarcticus</name>
    <dbReference type="NCBI Taxonomy" id="1507870"/>
    <lineage>
        <taxon>Eukaryota</taxon>
        <taxon>Fungi</taxon>
        <taxon>Dikarya</taxon>
        <taxon>Ascomycota</taxon>
        <taxon>Pezizomycotina</taxon>
        <taxon>Dothideomycetes</taxon>
        <taxon>Dothideomycetidae</taxon>
        <taxon>Cladosporiales</taxon>
        <taxon>Cladosporiaceae</taxon>
        <taxon>Cryoendolithus</taxon>
    </lineage>
</organism>
<feature type="compositionally biased region" description="Polar residues" evidence="11">
    <location>
        <begin position="923"/>
        <end position="935"/>
    </location>
</feature>
<feature type="compositionally biased region" description="Polar residues" evidence="11">
    <location>
        <begin position="516"/>
        <end position="530"/>
    </location>
</feature>
<comment type="subcellular location">
    <subcellularLocation>
        <location evidence="1">Endoplasmic reticulum membrane</location>
        <topology evidence="1">Peripheral membrane protein</topology>
        <orientation evidence="1">Cytoplasmic side</orientation>
    </subcellularLocation>
</comment>
<evidence type="ECO:0000256" key="3">
    <source>
        <dbReference type="ARBA" id="ARBA00022448"/>
    </source>
</evidence>
<comment type="similarity">
    <text evidence="2 10">Belongs to the SEC16 family.</text>
</comment>
<feature type="region of interest" description="Disordered" evidence="11">
    <location>
        <begin position="326"/>
        <end position="431"/>
    </location>
</feature>
<feature type="compositionally biased region" description="Polar residues" evidence="11">
    <location>
        <begin position="733"/>
        <end position="747"/>
    </location>
</feature>
<feature type="region of interest" description="Disordered" evidence="11">
    <location>
        <begin position="1523"/>
        <end position="1793"/>
    </location>
</feature>
<dbReference type="GO" id="GO:0015031">
    <property type="term" value="P:protein transport"/>
    <property type="evidence" value="ECO:0007669"/>
    <property type="project" value="UniProtKB-KW"/>
</dbReference>
<feature type="compositionally biased region" description="Basic and acidic residues" evidence="11">
    <location>
        <begin position="102"/>
        <end position="121"/>
    </location>
</feature>
<feature type="compositionally biased region" description="Polar residues" evidence="11">
    <location>
        <begin position="823"/>
        <end position="840"/>
    </location>
</feature>
<feature type="compositionally biased region" description="Pro residues" evidence="11">
    <location>
        <begin position="756"/>
        <end position="773"/>
    </location>
</feature>
<dbReference type="GO" id="GO:0007030">
    <property type="term" value="P:Golgi organization"/>
    <property type="evidence" value="ECO:0007669"/>
    <property type="project" value="TreeGrafter"/>
</dbReference>
<feature type="region of interest" description="Disordered" evidence="11">
    <location>
        <begin position="1843"/>
        <end position="1997"/>
    </location>
</feature>
<dbReference type="Pfam" id="PF12932">
    <property type="entry name" value="Sec16"/>
    <property type="match status" value="1"/>
</dbReference>
<feature type="domain" description="Sec16 Sec23-binding" evidence="12">
    <location>
        <begin position="1141"/>
        <end position="1440"/>
    </location>
</feature>
<dbReference type="EMBL" id="NAJO01000039">
    <property type="protein sequence ID" value="OQN99594.1"/>
    <property type="molecule type" value="Genomic_DNA"/>
</dbReference>
<keyword evidence="7 10" id="KW-0072">Autophagy</keyword>
<evidence type="ECO:0000256" key="8">
    <source>
        <dbReference type="ARBA" id="ARBA00023136"/>
    </source>
</evidence>
<evidence type="ECO:0000256" key="5">
    <source>
        <dbReference type="ARBA" id="ARBA00022892"/>
    </source>
</evidence>
<gene>
    <name evidence="14" type="ORF">B0A48_14736</name>
</gene>
<feature type="compositionally biased region" description="Polar residues" evidence="11">
    <location>
        <begin position="543"/>
        <end position="557"/>
    </location>
</feature>
<evidence type="ECO:0000256" key="9">
    <source>
        <dbReference type="ARBA" id="ARBA00024687"/>
    </source>
</evidence>
<feature type="compositionally biased region" description="Polar residues" evidence="11">
    <location>
        <begin position="874"/>
        <end position="889"/>
    </location>
</feature>
<feature type="compositionally biased region" description="Acidic residues" evidence="11">
    <location>
        <begin position="244"/>
        <end position="264"/>
    </location>
</feature>
<evidence type="ECO:0000256" key="2">
    <source>
        <dbReference type="ARBA" id="ARBA00005927"/>
    </source>
</evidence>
<keyword evidence="6 10" id="KW-0653">Protein transport</keyword>
<dbReference type="GO" id="GO:0012507">
    <property type="term" value="C:ER to Golgi transport vesicle membrane"/>
    <property type="evidence" value="ECO:0007669"/>
    <property type="project" value="TreeGrafter"/>
</dbReference>
<evidence type="ECO:0000256" key="10">
    <source>
        <dbReference type="RuleBase" id="RU364101"/>
    </source>
</evidence>
<feature type="compositionally biased region" description="Low complexity" evidence="11">
    <location>
        <begin position="1568"/>
        <end position="1581"/>
    </location>
</feature>
<dbReference type="InterPro" id="IPR024298">
    <property type="entry name" value="Sec16_Sec23-bd"/>
</dbReference>
<keyword evidence="4 10" id="KW-0256">Endoplasmic reticulum</keyword>
<evidence type="ECO:0000256" key="4">
    <source>
        <dbReference type="ARBA" id="ARBA00022824"/>
    </source>
</evidence>
<feature type="compositionally biased region" description="Acidic residues" evidence="11">
    <location>
        <begin position="376"/>
        <end position="387"/>
    </location>
</feature>
<feature type="compositionally biased region" description="Polar residues" evidence="11">
    <location>
        <begin position="27"/>
        <end position="40"/>
    </location>
</feature>
<feature type="compositionally biased region" description="Polar residues" evidence="11">
    <location>
        <begin position="497"/>
        <end position="508"/>
    </location>
</feature>
<evidence type="ECO:0000256" key="1">
    <source>
        <dbReference type="ARBA" id="ARBA00004397"/>
    </source>
</evidence>
<dbReference type="OrthoDB" id="8918678at2759"/>
<protein>
    <recommendedName>
        <fullName evidence="10">Protein transport protein sec16</fullName>
    </recommendedName>
</protein>
<comment type="function">
    <text evidence="9 10">Involved in the initiation of assembly of the COPII coat required for the formation of transport vesicles from the endoplasmic reticulum (ER) and the selection of cargo molecules. Also involved in autophagy.</text>
</comment>
<feature type="compositionally biased region" description="Polar residues" evidence="11">
    <location>
        <begin position="1925"/>
        <end position="1936"/>
    </location>
</feature>
<feature type="compositionally biased region" description="Gly residues" evidence="11">
    <location>
        <begin position="1456"/>
        <end position="1472"/>
    </location>
</feature>